<name>A0A1H9FZS5_FLAFI</name>
<dbReference type="EMBL" id="FOFZ01000002">
    <property type="protein sequence ID" value="SEQ43380.1"/>
    <property type="molecule type" value="Genomic_DNA"/>
</dbReference>
<gene>
    <name evidence="1" type="ORF">SAMN05444355_102343</name>
</gene>
<accession>A0A1H9FZS5</accession>
<dbReference type="InterPro" id="IPR036163">
    <property type="entry name" value="HMA_dom_sf"/>
</dbReference>
<sequence>MAIALLLSVTAVTAQIKNTKTETVKIYGNCGMCESKIEKAGTQKNITSVDWDKDSKMATLTYDSLKTTREEILKRIAAVGYDSEKFHATEAAYNALPGCCQYDRAEATKEEK</sequence>
<organism evidence="1 2">
    <name type="scientific">Flavobacterium frigoris</name>
    <dbReference type="NCBI Taxonomy" id="229204"/>
    <lineage>
        <taxon>Bacteria</taxon>
        <taxon>Pseudomonadati</taxon>
        <taxon>Bacteroidota</taxon>
        <taxon>Flavobacteriia</taxon>
        <taxon>Flavobacteriales</taxon>
        <taxon>Flavobacteriaceae</taxon>
        <taxon>Flavobacterium</taxon>
    </lineage>
</organism>
<dbReference type="CDD" id="cd00371">
    <property type="entry name" value="HMA"/>
    <property type="match status" value="1"/>
</dbReference>
<dbReference type="Proteomes" id="UP000183658">
    <property type="component" value="Unassembled WGS sequence"/>
</dbReference>
<evidence type="ECO:0000313" key="1">
    <source>
        <dbReference type="EMBL" id="SEQ43380.1"/>
    </source>
</evidence>
<dbReference type="InterPro" id="IPR006121">
    <property type="entry name" value="HMA_dom"/>
</dbReference>
<evidence type="ECO:0000313" key="2">
    <source>
        <dbReference type="Proteomes" id="UP000183658"/>
    </source>
</evidence>
<proteinExistence type="predicted"/>
<dbReference type="Gene3D" id="3.30.70.100">
    <property type="match status" value="1"/>
</dbReference>
<dbReference type="SUPFAM" id="SSF55008">
    <property type="entry name" value="HMA, heavy metal-associated domain"/>
    <property type="match status" value="1"/>
</dbReference>
<dbReference type="AlphaFoldDB" id="A0A1H9FZS5"/>
<protein>
    <submittedName>
        <fullName evidence="1">Copper chaperone CopZ</fullName>
    </submittedName>
</protein>
<keyword evidence="2" id="KW-1185">Reference proteome</keyword>
<dbReference type="GO" id="GO:0046872">
    <property type="term" value="F:metal ion binding"/>
    <property type="evidence" value="ECO:0007669"/>
    <property type="project" value="InterPro"/>
</dbReference>
<reference evidence="2" key="1">
    <citation type="submission" date="2016-10" db="EMBL/GenBank/DDBJ databases">
        <authorList>
            <person name="Varghese N."/>
            <person name="Submissions S."/>
        </authorList>
    </citation>
    <scope>NUCLEOTIDE SEQUENCE [LARGE SCALE GENOMIC DNA]</scope>
    <source>
        <strain evidence="2">DSM 15719</strain>
    </source>
</reference>